<accession>A0ABX5YV95</accession>
<dbReference type="GeneID" id="98649859"/>
<reference evidence="2 3" key="1">
    <citation type="submission" date="2019-08" db="EMBL/GenBank/DDBJ databases">
        <title>Deep-cultivation of Planctomycetes and their phenomic and genomic characterization uncovers novel biology.</title>
        <authorList>
            <person name="Wiegand S."/>
            <person name="Jogler M."/>
            <person name="Boedeker C."/>
            <person name="Pinto D."/>
            <person name="Vollmers J."/>
            <person name="Rivas-Marin E."/>
            <person name="Kohn T."/>
            <person name="Peeters S.H."/>
            <person name="Heuer A."/>
            <person name="Rast P."/>
            <person name="Oberbeckmann S."/>
            <person name="Bunk B."/>
            <person name="Jeske O."/>
            <person name="Meyerdierks A."/>
            <person name="Storesund J.E."/>
            <person name="Kallscheuer N."/>
            <person name="Luecker S."/>
            <person name="Lage O.M."/>
            <person name="Pohl T."/>
            <person name="Merkel B.J."/>
            <person name="Hornburger P."/>
            <person name="Mueller R.-W."/>
            <person name="Bruemmer F."/>
            <person name="Labrenz M."/>
            <person name="Spormann A.M."/>
            <person name="Op den Camp H."/>
            <person name="Overmann J."/>
            <person name="Amann R."/>
            <person name="Jetten M.S.M."/>
            <person name="Mascher T."/>
            <person name="Medema M.H."/>
            <person name="Devos D.P."/>
            <person name="Kaster A.-K."/>
            <person name="Ovreas L."/>
            <person name="Rohde M."/>
            <person name="Galperin M.Y."/>
            <person name="Jogler C."/>
        </authorList>
    </citation>
    <scope>NUCLEOTIDE SEQUENCE [LARGE SCALE GENOMIC DNA]</scope>
    <source>
        <strain evidence="2 3">DSM 8797</strain>
    </source>
</reference>
<dbReference type="EMBL" id="CP042910">
    <property type="protein sequence ID" value="QEG19530.1"/>
    <property type="molecule type" value="Genomic_DNA"/>
</dbReference>
<name>A0ABX5YV95_9PLAN</name>
<gene>
    <name evidence="2" type="primary">cpdA_2</name>
    <name evidence="2" type="ORF">GmarT_54310</name>
</gene>
<dbReference type="Proteomes" id="UP000322887">
    <property type="component" value="Chromosome"/>
</dbReference>
<evidence type="ECO:0000259" key="1">
    <source>
        <dbReference type="Pfam" id="PF00149"/>
    </source>
</evidence>
<dbReference type="GO" id="GO:0004114">
    <property type="term" value="F:3',5'-cyclic-nucleotide phosphodiesterase activity"/>
    <property type="evidence" value="ECO:0007669"/>
    <property type="project" value="UniProtKB-EC"/>
</dbReference>
<keyword evidence="3" id="KW-1185">Reference proteome</keyword>
<organism evidence="2 3">
    <name type="scientific">Gimesia maris</name>
    <dbReference type="NCBI Taxonomy" id="122"/>
    <lineage>
        <taxon>Bacteria</taxon>
        <taxon>Pseudomonadati</taxon>
        <taxon>Planctomycetota</taxon>
        <taxon>Planctomycetia</taxon>
        <taxon>Planctomycetales</taxon>
        <taxon>Planctomycetaceae</taxon>
        <taxon>Gimesia</taxon>
    </lineage>
</organism>
<evidence type="ECO:0000313" key="3">
    <source>
        <dbReference type="Proteomes" id="UP000322887"/>
    </source>
</evidence>
<feature type="domain" description="Calcineurin-like phosphoesterase" evidence="1">
    <location>
        <begin position="50"/>
        <end position="252"/>
    </location>
</feature>
<keyword evidence="2" id="KW-0378">Hydrolase</keyword>
<dbReference type="EC" id="3.1.4.17" evidence="2"/>
<dbReference type="PROSITE" id="PS51318">
    <property type="entry name" value="TAT"/>
    <property type="match status" value="1"/>
</dbReference>
<dbReference type="Pfam" id="PF00149">
    <property type="entry name" value="Metallophos"/>
    <property type="match status" value="1"/>
</dbReference>
<proteinExistence type="predicted"/>
<dbReference type="InterPro" id="IPR004843">
    <property type="entry name" value="Calcineurin-like_PHP"/>
</dbReference>
<dbReference type="InterPro" id="IPR029052">
    <property type="entry name" value="Metallo-depent_PP-like"/>
</dbReference>
<sequence length="305" mass="34098">MKLQSQSPIKSLGRRAFLKNGALVLSGLTFPALGRQVSGAFDTNQRGAVRIGLVTDLHYADKPPAGSRHYRETLAKLKEAATQFHNDRPDFVVFQGDLIDSGKSLAQEKTHLQTVVKAISAIPFPKYYVLGNHCVDQLTKNEFLQGVGQKESFYSFDRNGYHFVVLDSCFKSDGTPYGRKNFKWTDANIPSEELSWLQVDLKQTMLPTIVFAHQPLDLKDTDAHAVKNSSKVRNVLEQSGKVTAVFQGHSHHNKYSEIKGIHYCTLVAMVEGSGLDNNGYSSLDVYEDGSLVLNGFRKQKDYHWS</sequence>
<dbReference type="PANTHER" id="PTHR16509">
    <property type="match status" value="1"/>
</dbReference>
<dbReference type="SUPFAM" id="SSF56300">
    <property type="entry name" value="Metallo-dependent phosphatases"/>
    <property type="match status" value="1"/>
</dbReference>
<dbReference type="InterPro" id="IPR006311">
    <property type="entry name" value="TAT_signal"/>
</dbReference>
<dbReference type="Gene3D" id="3.60.21.10">
    <property type="match status" value="2"/>
</dbReference>
<dbReference type="PANTHER" id="PTHR16509:SF1">
    <property type="entry name" value="MANGANESE-DEPENDENT ADP-RIBOSE_CDP-ALCOHOL DIPHOSPHATASE"/>
    <property type="match status" value="1"/>
</dbReference>
<evidence type="ECO:0000313" key="2">
    <source>
        <dbReference type="EMBL" id="QEG19530.1"/>
    </source>
</evidence>
<dbReference type="RefSeq" id="WP_002644582.1">
    <property type="nucleotide sequence ID" value="NZ_CP042910.1"/>
</dbReference>
<protein>
    <submittedName>
        <fullName evidence="2">3',5'-cyclic adenosine monophosphate phosphodiesterase CpdA</fullName>
        <ecNumber evidence="2">3.1.4.17</ecNumber>
    </submittedName>
</protein>